<dbReference type="EMBL" id="LOCK01000038">
    <property type="protein sequence ID" value="KTE90652.1"/>
    <property type="molecule type" value="Genomic_DNA"/>
</dbReference>
<evidence type="ECO:0008006" key="3">
    <source>
        <dbReference type="Google" id="ProtNLM"/>
    </source>
</evidence>
<name>A0A0W1JFW5_DESHA</name>
<proteinExistence type="predicted"/>
<evidence type="ECO:0000313" key="1">
    <source>
        <dbReference type="EMBL" id="KTE90652.1"/>
    </source>
</evidence>
<dbReference type="RefSeq" id="WP_005808281.1">
    <property type="nucleotide sequence ID" value="NZ_CABKQQ010000008.1"/>
</dbReference>
<gene>
    <name evidence="1" type="ORF">AT727_24335</name>
</gene>
<sequence length="64" mass="7538">MENREVLLKELEQIPDPILVEILRYARFLKAKAAQEKFLSAHMSENVLAKDWLLPEEDDAWNDL</sequence>
<organism evidence="1 2">
    <name type="scientific">Desulfitobacterium hafniense</name>
    <name type="common">Desulfitobacterium frappieri</name>
    <dbReference type="NCBI Taxonomy" id="49338"/>
    <lineage>
        <taxon>Bacteria</taxon>
        <taxon>Bacillati</taxon>
        <taxon>Bacillota</taxon>
        <taxon>Clostridia</taxon>
        <taxon>Eubacteriales</taxon>
        <taxon>Desulfitobacteriaceae</taxon>
        <taxon>Desulfitobacterium</taxon>
    </lineage>
</organism>
<comment type="caution">
    <text evidence="1">The sequence shown here is derived from an EMBL/GenBank/DDBJ whole genome shotgun (WGS) entry which is preliminary data.</text>
</comment>
<accession>A0A0W1JFW5</accession>
<dbReference type="OrthoDB" id="9813823at2"/>
<evidence type="ECO:0000313" key="2">
    <source>
        <dbReference type="Proteomes" id="UP000054623"/>
    </source>
</evidence>
<protein>
    <recommendedName>
        <fullName evidence="3">DUF2281 domain-containing protein</fullName>
    </recommendedName>
</protein>
<dbReference type="Proteomes" id="UP000054623">
    <property type="component" value="Unassembled WGS sequence"/>
</dbReference>
<dbReference type="AlphaFoldDB" id="A0A0W1JFW5"/>
<reference evidence="1 2" key="1">
    <citation type="submission" date="2015-12" db="EMBL/GenBank/DDBJ databases">
        <title>Draft Genome Sequence of Desulfitobacterium hafniense Strain DH, a Sulfate-reducing Bacterium Isolated from Paddy Soils.</title>
        <authorList>
            <person name="Bao P."/>
            <person name="Zhang X."/>
            <person name="Li G."/>
        </authorList>
    </citation>
    <scope>NUCLEOTIDE SEQUENCE [LARGE SCALE GENOMIC DNA]</scope>
    <source>
        <strain evidence="1 2">DH</strain>
    </source>
</reference>